<evidence type="ECO:0000313" key="5">
    <source>
        <dbReference type="EMBL" id="OQR71318.1"/>
    </source>
</evidence>
<dbReference type="InterPro" id="IPR030491">
    <property type="entry name" value="TBP_CS"/>
</dbReference>
<gene>
    <name evidence="5" type="ORF">BIW11_11072</name>
</gene>
<evidence type="ECO:0000256" key="3">
    <source>
        <dbReference type="ARBA" id="ARBA00023163"/>
    </source>
</evidence>
<dbReference type="InParanoid" id="A0A1V9XD90"/>
<dbReference type="Proteomes" id="UP000192247">
    <property type="component" value="Unassembled WGS sequence"/>
</dbReference>
<feature type="region of interest" description="Disordered" evidence="4">
    <location>
        <begin position="37"/>
        <end position="98"/>
    </location>
</feature>
<dbReference type="OrthoDB" id="2127950at2759"/>
<protein>
    <submittedName>
        <fullName evidence="5">TATA-box-binding protein-like</fullName>
    </submittedName>
</protein>
<dbReference type="PANTHER" id="PTHR10126">
    <property type="entry name" value="TATA-BOX BINDING PROTEIN"/>
    <property type="match status" value="1"/>
</dbReference>
<evidence type="ECO:0000256" key="2">
    <source>
        <dbReference type="ARBA" id="ARBA00023125"/>
    </source>
</evidence>
<sequence>MEPHGGNPTIASSGVWGPIDTLDNAEEAHLQSLNRLMLPSPSPMQPQHHDATTPRSNQFSGGGTGVGMTPQAMMQPQTPMGHAPPPGSTTPAQQASVKDVGSFAAPATPAPMTPGSVDPSIIPQLQNIVSTVNLGCKLDLKKIALQARNAEYNPKRFAAVIMRIREPRTTALIFSSGKMVCTGAKSEDQSRLAARKYARIVQKLGFEVVLTGAKVRSEIYEAFDNIYPILKGFRKT</sequence>
<dbReference type="SUPFAM" id="SSF55945">
    <property type="entry name" value="TATA-box binding protein-like"/>
    <property type="match status" value="1"/>
</dbReference>
<keyword evidence="3" id="KW-0804">Transcription</keyword>
<keyword evidence="2" id="KW-0238">DNA-binding</keyword>
<dbReference type="GO" id="GO:0006352">
    <property type="term" value="P:DNA-templated transcription initiation"/>
    <property type="evidence" value="ECO:0007669"/>
    <property type="project" value="InterPro"/>
</dbReference>
<dbReference type="Gene3D" id="3.30.310.10">
    <property type="entry name" value="TATA-Binding Protein"/>
    <property type="match status" value="2"/>
</dbReference>
<proteinExistence type="inferred from homology"/>
<dbReference type="EMBL" id="MNPL01014913">
    <property type="protein sequence ID" value="OQR71318.1"/>
    <property type="molecule type" value="Genomic_DNA"/>
</dbReference>
<dbReference type="PRINTS" id="PR00686">
    <property type="entry name" value="TIFACTORIID"/>
</dbReference>
<comment type="caution">
    <text evidence="5">The sequence shown here is derived from an EMBL/GenBank/DDBJ whole genome shotgun (WGS) entry which is preliminary data.</text>
</comment>
<dbReference type="STRING" id="418985.A0A1V9XD90"/>
<comment type="similarity">
    <text evidence="1">Belongs to the TBP family.</text>
</comment>
<organism evidence="5 6">
    <name type="scientific">Tropilaelaps mercedesae</name>
    <dbReference type="NCBI Taxonomy" id="418985"/>
    <lineage>
        <taxon>Eukaryota</taxon>
        <taxon>Metazoa</taxon>
        <taxon>Ecdysozoa</taxon>
        <taxon>Arthropoda</taxon>
        <taxon>Chelicerata</taxon>
        <taxon>Arachnida</taxon>
        <taxon>Acari</taxon>
        <taxon>Parasitiformes</taxon>
        <taxon>Mesostigmata</taxon>
        <taxon>Gamasina</taxon>
        <taxon>Dermanyssoidea</taxon>
        <taxon>Laelapidae</taxon>
        <taxon>Tropilaelaps</taxon>
    </lineage>
</organism>
<reference evidence="5 6" key="1">
    <citation type="journal article" date="2017" name="Gigascience">
        <title>Draft genome of the honey bee ectoparasitic mite, Tropilaelaps mercedesae, is shaped by the parasitic life history.</title>
        <authorList>
            <person name="Dong X."/>
            <person name="Armstrong S.D."/>
            <person name="Xia D."/>
            <person name="Makepeace B.L."/>
            <person name="Darby A.C."/>
            <person name="Kadowaki T."/>
        </authorList>
    </citation>
    <scope>NUCLEOTIDE SEQUENCE [LARGE SCALE GENOMIC DNA]</scope>
    <source>
        <strain evidence="5">Wuxi-XJTLU</strain>
    </source>
</reference>
<dbReference type="InterPro" id="IPR000814">
    <property type="entry name" value="TBP"/>
</dbReference>
<name>A0A1V9XD90_9ACAR</name>
<dbReference type="GO" id="GO:0003677">
    <property type="term" value="F:DNA binding"/>
    <property type="evidence" value="ECO:0007669"/>
    <property type="project" value="UniProtKB-KW"/>
</dbReference>
<evidence type="ECO:0000256" key="4">
    <source>
        <dbReference type="SAM" id="MobiDB-lite"/>
    </source>
</evidence>
<dbReference type="InterPro" id="IPR012295">
    <property type="entry name" value="TBP_dom_sf"/>
</dbReference>
<dbReference type="AlphaFoldDB" id="A0A1V9XD90"/>
<evidence type="ECO:0000256" key="1">
    <source>
        <dbReference type="ARBA" id="ARBA00005560"/>
    </source>
</evidence>
<evidence type="ECO:0000313" key="6">
    <source>
        <dbReference type="Proteomes" id="UP000192247"/>
    </source>
</evidence>
<keyword evidence="6" id="KW-1185">Reference proteome</keyword>
<dbReference type="FunCoup" id="A0A1V9XD90">
    <property type="interactions" value="1770"/>
</dbReference>
<accession>A0A1V9XD90</accession>
<dbReference type="FunFam" id="3.30.310.10:FF:000001">
    <property type="entry name" value="TATA-box-binding protein 2"/>
    <property type="match status" value="1"/>
</dbReference>
<dbReference type="PROSITE" id="PS00351">
    <property type="entry name" value="TFIID"/>
    <property type="match status" value="1"/>
</dbReference>
<dbReference type="Pfam" id="PF00352">
    <property type="entry name" value="TBP"/>
    <property type="match status" value="1"/>
</dbReference>